<evidence type="ECO:0000313" key="2">
    <source>
        <dbReference type="EMBL" id="MFC4294936.1"/>
    </source>
</evidence>
<name>A0ABV8RNJ2_9SPHN</name>
<dbReference type="InterPro" id="IPR007812">
    <property type="entry name" value="T2SS_protein-GspL"/>
</dbReference>
<reference evidence="3" key="1">
    <citation type="journal article" date="2019" name="Int. J. Syst. Evol. Microbiol.">
        <title>The Global Catalogue of Microorganisms (GCM) 10K type strain sequencing project: providing services to taxonomists for standard genome sequencing and annotation.</title>
        <authorList>
            <consortium name="The Broad Institute Genomics Platform"/>
            <consortium name="The Broad Institute Genome Sequencing Center for Infectious Disease"/>
            <person name="Wu L."/>
            <person name="Ma J."/>
        </authorList>
    </citation>
    <scope>NUCLEOTIDE SEQUENCE [LARGE SCALE GENOMIC DNA]</scope>
    <source>
        <strain evidence="3">CGMCC 1.12989</strain>
    </source>
</reference>
<dbReference type="Proteomes" id="UP001595828">
    <property type="component" value="Unassembled WGS sequence"/>
</dbReference>
<dbReference type="RefSeq" id="WP_379538417.1">
    <property type="nucleotide sequence ID" value="NZ_JBHSDR010000004.1"/>
</dbReference>
<dbReference type="Pfam" id="PF05134">
    <property type="entry name" value="T2SSL"/>
    <property type="match status" value="1"/>
</dbReference>
<protein>
    <submittedName>
        <fullName evidence="2">Type II secretion system protein GspL</fullName>
    </submittedName>
</protein>
<keyword evidence="3" id="KW-1185">Reference proteome</keyword>
<gene>
    <name evidence="2" type="primary">gspL</name>
    <name evidence="2" type="ORF">ACFO0A_07655</name>
</gene>
<dbReference type="InterPro" id="IPR043129">
    <property type="entry name" value="ATPase_NBD"/>
</dbReference>
<evidence type="ECO:0000313" key="3">
    <source>
        <dbReference type="Proteomes" id="UP001595828"/>
    </source>
</evidence>
<dbReference type="NCBIfam" id="TIGR01709">
    <property type="entry name" value="typeII_sec_gspL"/>
    <property type="match status" value="1"/>
</dbReference>
<sequence length="380" mass="39642">MTTVDYIDGAEDGPGRDGLIVLLPSVPGEEWRWWRVEDQDLGAEHGFTPGEDRPWGHLGDEARVVALVPSAMAPVRVRPRGTMPLAQALAAARLEAADGAPGPMHVAVAEYGGSALLVATVSTAAMDLWFAELAAAGLVPAALVPAALVLPYGHDDGTVVGQLGNQALARTPEAAFAGEPDLVEALGGGEQVAVDDLENALLATWEDPALNLRQGIYAPRRVSFFRLPDWVQLARMTAIAALLGFLVLATETVKLNLDARAREDAALEAAQKRFPAAVDLASATSLASAELARRGEGGGSFTAPASALLAAMRPIPSVSLRDLGYVEDGTLRFQAAAPTADAVNQLLMALQRDGWQVTVPPQLAPDPTGATVAAITVRAP</sequence>
<organism evidence="2 3">
    <name type="scientific">Novosphingobium tardum</name>
    <dbReference type="NCBI Taxonomy" id="1538021"/>
    <lineage>
        <taxon>Bacteria</taxon>
        <taxon>Pseudomonadati</taxon>
        <taxon>Pseudomonadota</taxon>
        <taxon>Alphaproteobacteria</taxon>
        <taxon>Sphingomonadales</taxon>
        <taxon>Sphingomonadaceae</taxon>
        <taxon>Novosphingobium</taxon>
    </lineage>
</organism>
<dbReference type="SUPFAM" id="SSF53067">
    <property type="entry name" value="Actin-like ATPase domain"/>
    <property type="match status" value="1"/>
</dbReference>
<comment type="caution">
    <text evidence="2">The sequence shown here is derived from an EMBL/GenBank/DDBJ whole genome shotgun (WGS) entry which is preliminary data.</text>
</comment>
<dbReference type="InterPro" id="IPR024230">
    <property type="entry name" value="GspL_cyto_dom"/>
</dbReference>
<accession>A0ABV8RNJ2</accession>
<feature type="domain" description="GspL cytoplasmic actin-ATPase-like" evidence="1">
    <location>
        <begin position="104"/>
        <end position="176"/>
    </location>
</feature>
<dbReference type="Gene3D" id="3.30.420.380">
    <property type="match status" value="1"/>
</dbReference>
<proteinExistence type="predicted"/>
<dbReference type="EMBL" id="JBHSDR010000004">
    <property type="protein sequence ID" value="MFC4294936.1"/>
    <property type="molecule type" value="Genomic_DNA"/>
</dbReference>
<evidence type="ECO:0000259" key="1">
    <source>
        <dbReference type="Pfam" id="PF05134"/>
    </source>
</evidence>